<keyword evidence="2" id="KW-1133">Transmembrane helix</keyword>
<evidence type="ECO:0000256" key="2">
    <source>
        <dbReference type="SAM" id="Phobius"/>
    </source>
</evidence>
<dbReference type="RefSeq" id="WP_106287843.1">
    <property type="nucleotide sequence ID" value="NZ_CAWNTC010000240.1"/>
</dbReference>
<name>A0A2T1C6F1_9CYAN</name>
<feature type="transmembrane region" description="Helical" evidence="2">
    <location>
        <begin position="6"/>
        <end position="26"/>
    </location>
</feature>
<organism evidence="3 4">
    <name type="scientific">Merismopedia glauca CCAP 1448/3</name>
    <dbReference type="NCBI Taxonomy" id="1296344"/>
    <lineage>
        <taxon>Bacteria</taxon>
        <taxon>Bacillati</taxon>
        <taxon>Cyanobacteriota</taxon>
        <taxon>Cyanophyceae</taxon>
        <taxon>Synechococcales</taxon>
        <taxon>Merismopediaceae</taxon>
        <taxon>Merismopedia</taxon>
    </lineage>
</organism>
<evidence type="ECO:0000256" key="1">
    <source>
        <dbReference type="SAM" id="MobiDB-lite"/>
    </source>
</evidence>
<accession>A0A2T1C6F1</accession>
<gene>
    <name evidence="3" type="ORF">C7B64_06505</name>
</gene>
<feature type="region of interest" description="Disordered" evidence="1">
    <location>
        <begin position="46"/>
        <end position="88"/>
    </location>
</feature>
<keyword evidence="2" id="KW-0472">Membrane</keyword>
<dbReference type="AlphaFoldDB" id="A0A2T1C6F1"/>
<evidence type="ECO:0000313" key="3">
    <source>
        <dbReference type="EMBL" id="PSB03860.1"/>
    </source>
</evidence>
<reference evidence="3 4" key="2">
    <citation type="submission" date="2018-03" db="EMBL/GenBank/DDBJ databases">
        <title>The ancient ancestry and fast evolution of plastids.</title>
        <authorList>
            <person name="Moore K.R."/>
            <person name="Magnabosco C."/>
            <person name="Momper L."/>
            <person name="Gold D.A."/>
            <person name="Bosak T."/>
            <person name="Fournier G.P."/>
        </authorList>
    </citation>
    <scope>NUCLEOTIDE SEQUENCE [LARGE SCALE GENOMIC DNA]</scope>
    <source>
        <strain evidence="3 4">CCAP 1448/3</strain>
    </source>
</reference>
<protein>
    <submittedName>
        <fullName evidence="3">Uncharacterized protein</fullName>
    </submittedName>
</protein>
<dbReference type="Proteomes" id="UP000238762">
    <property type="component" value="Unassembled WGS sequence"/>
</dbReference>
<keyword evidence="2" id="KW-0812">Transmembrane</keyword>
<comment type="caution">
    <text evidence="3">The sequence shown here is derived from an EMBL/GenBank/DDBJ whole genome shotgun (WGS) entry which is preliminary data.</text>
</comment>
<reference evidence="3 4" key="1">
    <citation type="submission" date="2018-02" db="EMBL/GenBank/DDBJ databases">
        <authorList>
            <person name="Cohen D.B."/>
            <person name="Kent A.D."/>
        </authorList>
    </citation>
    <scope>NUCLEOTIDE SEQUENCE [LARGE SCALE GENOMIC DNA]</scope>
    <source>
        <strain evidence="3 4">CCAP 1448/3</strain>
    </source>
</reference>
<dbReference type="EMBL" id="PVWJ01000023">
    <property type="protein sequence ID" value="PSB03860.1"/>
    <property type="molecule type" value="Genomic_DNA"/>
</dbReference>
<keyword evidence="4" id="KW-1185">Reference proteome</keyword>
<proteinExistence type="predicted"/>
<evidence type="ECO:0000313" key="4">
    <source>
        <dbReference type="Proteomes" id="UP000238762"/>
    </source>
</evidence>
<sequence length="88" mass="9458">MKSLNLSQIVSGTLLLTGLSIVSLGMPSMANMEGMNDYQIGRHAPLTSSTISSDERTKSMSDYGIGGGMNNPEMKKTEGMSDYQIGRH</sequence>